<gene>
    <name evidence="2" type="ORF">ACFSQZ_02890</name>
</gene>
<accession>A0ABW5DYK0</accession>
<name>A0ABW5DYK0_9BACT</name>
<evidence type="ECO:0000313" key="3">
    <source>
        <dbReference type="Proteomes" id="UP001597297"/>
    </source>
</evidence>
<sequence length="223" mass="24641">MPEKLTITAYKDYNYTDSTGQFEVLVNPSNYDTNQSINYAEEQALGSPGSEPRFQNIPSEECKLTLIFDGTGIIASPPASLKGKSVPEQIDAFLKVTSDYSGNIHSPPPLELVWSDFTFKGILADMKVNYNIFKPDGTPVRAEVDVTFKTASSTQESLLQAKKSSPDMTHIKTLKAQESMQHLCQQIYGGENYFVQVASANNLNHLRGNKVGLQLVFPPLTNK</sequence>
<comment type="caution">
    <text evidence="2">The sequence shown here is derived from an EMBL/GenBank/DDBJ whole genome shotgun (WGS) entry which is preliminary data.</text>
</comment>
<evidence type="ECO:0000313" key="2">
    <source>
        <dbReference type="EMBL" id="MFD2275406.1"/>
    </source>
</evidence>
<feature type="domain" description="Contractile injection system tube protein N-terminal" evidence="1">
    <location>
        <begin position="3"/>
        <end position="156"/>
    </location>
</feature>
<dbReference type="Pfam" id="PF19266">
    <property type="entry name" value="CIS_tube"/>
    <property type="match status" value="1"/>
</dbReference>
<organism evidence="2 3">
    <name type="scientific">Rubritalea spongiae</name>
    <dbReference type="NCBI Taxonomy" id="430797"/>
    <lineage>
        <taxon>Bacteria</taxon>
        <taxon>Pseudomonadati</taxon>
        <taxon>Verrucomicrobiota</taxon>
        <taxon>Verrucomicrobiia</taxon>
        <taxon>Verrucomicrobiales</taxon>
        <taxon>Rubritaleaceae</taxon>
        <taxon>Rubritalea</taxon>
    </lineage>
</organism>
<dbReference type="InterPro" id="IPR045361">
    <property type="entry name" value="CIS_tube_prot_N"/>
</dbReference>
<dbReference type="Proteomes" id="UP001597297">
    <property type="component" value="Unassembled WGS sequence"/>
</dbReference>
<evidence type="ECO:0000259" key="1">
    <source>
        <dbReference type="Pfam" id="PF19266"/>
    </source>
</evidence>
<reference evidence="3" key="1">
    <citation type="journal article" date="2019" name="Int. J. Syst. Evol. Microbiol.">
        <title>The Global Catalogue of Microorganisms (GCM) 10K type strain sequencing project: providing services to taxonomists for standard genome sequencing and annotation.</title>
        <authorList>
            <consortium name="The Broad Institute Genomics Platform"/>
            <consortium name="The Broad Institute Genome Sequencing Center for Infectious Disease"/>
            <person name="Wu L."/>
            <person name="Ma J."/>
        </authorList>
    </citation>
    <scope>NUCLEOTIDE SEQUENCE [LARGE SCALE GENOMIC DNA]</scope>
    <source>
        <strain evidence="3">JCM 16545</strain>
    </source>
</reference>
<dbReference type="EMBL" id="JBHUJC010000010">
    <property type="protein sequence ID" value="MFD2275406.1"/>
    <property type="molecule type" value="Genomic_DNA"/>
</dbReference>
<proteinExistence type="predicted"/>
<dbReference type="RefSeq" id="WP_377092625.1">
    <property type="nucleotide sequence ID" value="NZ_JBHSJM010000001.1"/>
</dbReference>
<protein>
    <recommendedName>
        <fullName evidence="1">Contractile injection system tube protein N-terminal domain-containing protein</fullName>
    </recommendedName>
</protein>
<keyword evidence="3" id="KW-1185">Reference proteome</keyword>